<reference evidence="2" key="3">
    <citation type="submission" date="2015-02" db="UniProtKB">
        <authorList>
            <consortium name="EnsemblProtists"/>
        </authorList>
    </citation>
    <scope>IDENTIFICATION</scope>
    <source>
        <strain evidence="2">DAOM BR144</strain>
    </source>
</reference>
<evidence type="ECO:0000313" key="2">
    <source>
        <dbReference type="EnsemblProtists" id="PYU1_T008410"/>
    </source>
</evidence>
<dbReference type="EMBL" id="GL376613">
    <property type="status" value="NOT_ANNOTATED_CDS"/>
    <property type="molecule type" value="Genomic_DNA"/>
</dbReference>
<organism evidence="2 3">
    <name type="scientific">Globisporangium ultimum (strain ATCC 200006 / CBS 805.95 / DAOM BR144)</name>
    <name type="common">Pythium ultimum</name>
    <dbReference type="NCBI Taxonomy" id="431595"/>
    <lineage>
        <taxon>Eukaryota</taxon>
        <taxon>Sar</taxon>
        <taxon>Stramenopiles</taxon>
        <taxon>Oomycota</taxon>
        <taxon>Peronosporomycetes</taxon>
        <taxon>Pythiales</taxon>
        <taxon>Pythiaceae</taxon>
        <taxon>Globisporangium</taxon>
    </lineage>
</organism>
<dbReference type="GO" id="GO:0005737">
    <property type="term" value="C:cytoplasm"/>
    <property type="evidence" value="ECO:0007669"/>
    <property type="project" value="UniProtKB-ARBA"/>
</dbReference>
<dbReference type="AlphaFoldDB" id="K3WTW4"/>
<sequence length="228" mass="24823">MKASNPAKVYKSVEDVDFHAFGEDSVQILLDRQSGQDKLTTWNLVDSQAKGGVKIWKGQVQGSSWSPFKVSRHINADKATIQHALIDPDLLLKMDDMTSSVRILKSVDEEGKLTLRQLATRAIFPVSAREFVIVTYATTLPDGRMIIASRSLPLEGVQLTDGAVRGITVISGYIIEEVKSASGKPCCDVTLLAHADLAGYIPSKIVNLLGTSTTVKILANLQTVVERM</sequence>
<dbReference type="PANTHER" id="PTHR19308:SF14">
    <property type="entry name" value="START DOMAIN-CONTAINING PROTEIN"/>
    <property type="match status" value="1"/>
</dbReference>
<dbReference type="eggNOG" id="ENOG502SCZI">
    <property type="taxonomic scope" value="Eukaryota"/>
</dbReference>
<dbReference type="CDD" id="cd00177">
    <property type="entry name" value="START"/>
    <property type="match status" value="1"/>
</dbReference>
<dbReference type="PANTHER" id="PTHR19308">
    <property type="entry name" value="PHOSPHATIDYLCHOLINE TRANSFER PROTEIN"/>
    <property type="match status" value="1"/>
</dbReference>
<dbReference type="InterPro" id="IPR051213">
    <property type="entry name" value="START_lipid_transfer"/>
</dbReference>
<dbReference type="VEuPathDB" id="FungiDB:PYU1_G008394"/>
<dbReference type="OMA" id="NCIKATA"/>
<evidence type="ECO:0000259" key="1">
    <source>
        <dbReference type="PROSITE" id="PS50848"/>
    </source>
</evidence>
<protein>
    <recommendedName>
        <fullName evidence="1">START domain-containing protein</fullName>
    </recommendedName>
</protein>
<proteinExistence type="predicted"/>
<keyword evidence="3" id="KW-1185">Reference proteome</keyword>
<dbReference type="PROSITE" id="PS50848">
    <property type="entry name" value="START"/>
    <property type="match status" value="1"/>
</dbReference>
<dbReference type="InterPro" id="IPR002913">
    <property type="entry name" value="START_lipid-bd_dom"/>
</dbReference>
<reference evidence="3" key="2">
    <citation type="submission" date="2010-04" db="EMBL/GenBank/DDBJ databases">
        <authorList>
            <person name="Buell R."/>
            <person name="Hamilton J."/>
            <person name="Hostetler J."/>
        </authorList>
    </citation>
    <scope>NUCLEOTIDE SEQUENCE [LARGE SCALE GENOMIC DNA]</scope>
    <source>
        <strain evidence="3">DAOM:BR144</strain>
    </source>
</reference>
<name>K3WTW4_GLOUD</name>
<dbReference type="Gene3D" id="3.30.530.20">
    <property type="match status" value="1"/>
</dbReference>
<dbReference type="GO" id="GO:0008289">
    <property type="term" value="F:lipid binding"/>
    <property type="evidence" value="ECO:0007669"/>
    <property type="project" value="InterPro"/>
</dbReference>
<dbReference type="InterPro" id="IPR023393">
    <property type="entry name" value="START-like_dom_sf"/>
</dbReference>
<dbReference type="InParanoid" id="K3WTW4"/>
<dbReference type="EnsemblProtists" id="PYU1_T008410">
    <property type="protein sequence ID" value="PYU1_T008410"/>
    <property type="gene ID" value="PYU1_G008394"/>
</dbReference>
<dbReference type="SUPFAM" id="SSF55961">
    <property type="entry name" value="Bet v1-like"/>
    <property type="match status" value="1"/>
</dbReference>
<evidence type="ECO:0000313" key="3">
    <source>
        <dbReference type="Proteomes" id="UP000019132"/>
    </source>
</evidence>
<dbReference type="Pfam" id="PF01852">
    <property type="entry name" value="START"/>
    <property type="match status" value="1"/>
</dbReference>
<dbReference type="HOGENOM" id="CLU_079507_0_0_1"/>
<dbReference type="SMART" id="SM00234">
    <property type="entry name" value="START"/>
    <property type="match status" value="1"/>
</dbReference>
<dbReference type="STRING" id="431595.K3WTW4"/>
<reference evidence="3" key="1">
    <citation type="journal article" date="2010" name="Genome Biol.">
        <title>Genome sequence of the necrotrophic plant pathogen Pythium ultimum reveals original pathogenicity mechanisms and effector repertoire.</title>
        <authorList>
            <person name="Levesque C.A."/>
            <person name="Brouwer H."/>
            <person name="Cano L."/>
            <person name="Hamilton J.P."/>
            <person name="Holt C."/>
            <person name="Huitema E."/>
            <person name="Raffaele S."/>
            <person name="Robideau G.P."/>
            <person name="Thines M."/>
            <person name="Win J."/>
            <person name="Zerillo M.M."/>
            <person name="Beakes G.W."/>
            <person name="Boore J.L."/>
            <person name="Busam D."/>
            <person name="Dumas B."/>
            <person name="Ferriera S."/>
            <person name="Fuerstenberg S.I."/>
            <person name="Gachon C.M."/>
            <person name="Gaulin E."/>
            <person name="Govers F."/>
            <person name="Grenville-Briggs L."/>
            <person name="Horner N."/>
            <person name="Hostetler J."/>
            <person name="Jiang R.H."/>
            <person name="Johnson J."/>
            <person name="Krajaejun T."/>
            <person name="Lin H."/>
            <person name="Meijer H.J."/>
            <person name="Moore B."/>
            <person name="Morris P."/>
            <person name="Phuntmart V."/>
            <person name="Puiu D."/>
            <person name="Shetty J."/>
            <person name="Stajich J.E."/>
            <person name="Tripathy S."/>
            <person name="Wawra S."/>
            <person name="van West P."/>
            <person name="Whitty B.R."/>
            <person name="Coutinho P.M."/>
            <person name="Henrissat B."/>
            <person name="Martin F."/>
            <person name="Thomas P.D."/>
            <person name="Tyler B.M."/>
            <person name="De Vries R.P."/>
            <person name="Kamoun S."/>
            <person name="Yandell M."/>
            <person name="Tisserat N."/>
            <person name="Buell C.R."/>
        </authorList>
    </citation>
    <scope>NUCLEOTIDE SEQUENCE</scope>
    <source>
        <strain evidence="3">DAOM:BR144</strain>
    </source>
</reference>
<feature type="domain" description="START" evidence="1">
    <location>
        <begin position="42"/>
        <end position="228"/>
    </location>
</feature>
<accession>K3WTW4</accession>
<dbReference type="Proteomes" id="UP000019132">
    <property type="component" value="Unassembled WGS sequence"/>
</dbReference>